<reference evidence="2 3" key="1">
    <citation type="submission" date="2019-07" db="EMBL/GenBank/DDBJ databases">
        <title>Whole genome shotgun sequence of Myxococcus fulvus NBRC 100333.</title>
        <authorList>
            <person name="Hosoyama A."/>
            <person name="Uohara A."/>
            <person name="Ohji S."/>
            <person name="Ichikawa N."/>
        </authorList>
    </citation>
    <scope>NUCLEOTIDE SEQUENCE [LARGE SCALE GENOMIC DNA]</scope>
    <source>
        <strain evidence="2 3">NBRC 100333</strain>
    </source>
</reference>
<organism evidence="2 3">
    <name type="scientific">Myxococcus fulvus</name>
    <dbReference type="NCBI Taxonomy" id="33"/>
    <lineage>
        <taxon>Bacteria</taxon>
        <taxon>Pseudomonadati</taxon>
        <taxon>Myxococcota</taxon>
        <taxon>Myxococcia</taxon>
        <taxon>Myxococcales</taxon>
        <taxon>Cystobacterineae</taxon>
        <taxon>Myxococcaceae</taxon>
        <taxon>Myxococcus</taxon>
    </lineage>
</organism>
<feature type="compositionally biased region" description="Low complexity" evidence="1">
    <location>
        <begin position="42"/>
        <end position="52"/>
    </location>
</feature>
<dbReference type="EMBL" id="BJXR01000033">
    <property type="protein sequence ID" value="GEN09205.1"/>
    <property type="molecule type" value="Genomic_DNA"/>
</dbReference>
<feature type="region of interest" description="Disordered" evidence="1">
    <location>
        <begin position="27"/>
        <end position="52"/>
    </location>
</feature>
<comment type="caution">
    <text evidence="2">The sequence shown here is derived from an EMBL/GenBank/DDBJ whole genome shotgun (WGS) entry which is preliminary data.</text>
</comment>
<accession>A0A511T4X6</accession>
<dbReference type="Proteomes" id="UP000321514">
    <property type="component" value="Unassembled WGS sequence"/>
</dbReference>
<evidence type="ECO:0000313" key="2">
    <source>
        <dbReference type="EMBL" id="GEN09205.1"/>
    </source>
</evidence>
<protein>
    <submittedName>
        <fullName evidence="2">Uncharacterized protein</fullName>
    </submittedName>
</protein>
<proteinExistence type="predicted"/>
<name>A0A511T4X6_MYXFU</name>
<evidence type="ECO:0000313" key="3">
    <source>
        <dbReference type="Proteomes" id="UP000321514"/>
    </source>
</evidence>
<gene>
    <name evidence="2" type="ORF">MFU01_42420</name>
</gene>
<evidence type="ECO:0000256" key="1">
    <source>
        <dbReference type="SAM" id="MobiDB-lite"/>
    </source>
</evidence>
<sequence>MSVPVCSAWGRPTLEVRRVAVDSREPVSSRVPVLSAGGGAAPGDVPGDVPDSGAGFRRVFVLDKDTPGRATPEARRERERVATLAHFSCFARSCPPRHVSTTARRDVP</sequence>
<dbReference type="AlphaFoldDB" id="A0A511T4X6"/>